<sequence>MGGGDLLDPLLHQPVRTRLAALLAGREGASFSELKKALELTDGNLDAHMRKLLQAEYVEAERHGVGPKGQTVYALTAKGRTAFQHYVAALEKLLSLG</sequence>
<evidence type="ECO:0000313" key="2">
    <source>
        <dbReference type="EMBL" id="OSM02380.1"/>
    </source>
</evidence>
<dbReference type="OrthoDB" id="5521380at2"/>
<dbReference type="Proteomes" id="UP000194003">
    <property type="component" value="Unassembled WGS sequence"/>
</dbReference>
<evidence type="ECO:0000259" key="1">
    <source>
        <dbReference type="Pfam" id="PF13601"/>
    </source>
</evidence>
<reference evidence="2 3" key="1">
    <citation type="journal article" date="2016" name="BMC Genomics">
        <title>Combined genomic and structural analyses of a cultured magnetotactic bacterium reveals its niche adaptation to a dynamic environment.</title>
        <authorList>
            <person name="Araujo A.C."/>
            <person name="Morillo V."/>
            <person name="Cypriano J."/>
            <person name="Teixeira L.C."/>
            <person name="Leao P."/>
            <person name="Lyra S."/>
            <person name="Almeida L.G."/>
            <person name="Bazylinski D.A."/>
            <person name="Vasconcellos A.T."/>
            <person name="Abreu F."/>
            <person name="Lins U."/>
        </authorList>
    </citation>
    <scope>NUCLEOTIDE SEQUENCE [LARGE SCALE GENOMIC DNA]</scope>
    <source>
        <strain evidence="2 3">IT-1</strain>
    </source>
</reference>
<dbReference type="Gene3D" id="1.10.10.10">
    <property type="entry name" value="Winged helix-like DNA-binding domain superfamily/Winged helix DNA-binding domain"/>
    <property type="match status" value="1"/>
</dbReference>
<dbReference type="InterPro" id="IPR027395">
    <property type="entry name" value="WH_DNA-bd_dom"/>
</dbReference>
<comment type="caution">
    <text evidence="2">The sequence shown here is derived from an EMBL/GenBank/DDBJ whole genome shotgun (WGS) entry which is preliminary data.</text>
</comment>
<dbReference type="STRING" id="1434232.MAIT1_02516"/>
<dbReference type="InterPro" id="IPR036388">
    <property type="entry name" value="WH-like_DNA-bd_sf"/>
</dbReference>
<feature type="domain" description="Winged helix DNA-binding" evidence="1">
    <location>
        <begin position="15"/>
        <end position="94"/>
    </location>
</feature>
<evidence type="ECO:0000313" key="3">
    <source>
        <dbReference type="Proteomes" id="UP000194003"/>
    </source>
</evidence>
<dbReference type="InterPro" id="IPR036390">
    <property type="entry name" value="WH_DNA-bd_sf"/>
</dbReference>
<dbReference type="RefSeq" id="WP_085444859.1">
    <property type="nucleotide sequence ID" value="NZ_LVJN01000020.1"/>
</dbReference>
<dbReference type="PANTHER" id="PTHR37318:SF1">
    <property type="entry name" value="BSL7504 PROTEIN"/>
    <property type="match status" value="1"/>
</dbReference>
<protein>
    <submittedName>
        <fullName evidence="2">Putative ArsR family transcriptional regulator</fullName>
    </submittedName>
</protein>
<dbReference type="PANTHER" id="PTHR37318">
    <property type="entry name" value="BSL7504 PROTEIN"/>
    <property type="match status" value="1"/>
</dbReference>
<dbReference type="SUPFAM" id="SSF46785">
    <property type="entry name" value="Winged helix' DNA-binding domain"/>
    <property type="match status" value="1"/>
</dbReference>
<name>A0A1Y2K2W6_9PROT</name>
<proteinExistence type="predicted"/>
<organism evidence="2 3">
    <name type="scientific">Magnetofaba australis IT-1</name>
    <dbReference type="NCBI Taxonomy" id="1434232"/>
    <lineage>
        <taxon>Bacteria</taxon>
        <taxon>Pseudomonadati</taxon>
        <taxon>Pseudomonadota</taxon>
        <taxon>Magnetococcia</taxon>
        <taxon>Magnetococcales</taxon>
        <taxon>Magnetococcaceae</taxon>
        <taxon>Magnetofaba</taxon>
    </lineage>
</organism>
<gene>
    <name evidence="2" type="ORF">MAIT1_02516</name>
</gene>
<accession>A0A1Y2K2W6</accession>
<dbReference type="EMBL" id="LVJN01000020">
    <property type="protein sequence ID" value="OSM02380.1"/>
    <property type="molecule type" value="Genomic_DNA"/>
</dbReference>
<dbReference type="Pfam" id="PF13601">
    <property type="entry name" value="HTH_34"/>
    <property type="match status" value="1"/>
</dbReference>
<dbReference type="AlphaFoldDB" id="A0A1Y2K2W6"/>
<keyword evidence="3" id="KW-1185">Reference proteome</keyword>